<dbReference type="OrthoDB" id="5840532at2759"/>
<dbReference type="SUPFAM" id="SSF51735">
    <property type="entry name" value="NAD(P)-binding Rossmann-fold domains"/>
    <property type="match status" value="1"/>
</dbReference>
<dbReference type="Proteomes" id="UP000479000">
    <property type="component" value="Unassembled WGS sequence"/>
</dbReference>
<accession>A0A6H5H465</accession>
<dbReference type="EMBL" id="CADCXU010025118">
    <property type="protein sequence ID" value="CAB0012237.1"/>
    <property type="molecule type" value="Genomic_DNA"/>
</dbReference>
<gene>
    <name evidence="1" type="ORF">NTEN_LOCUS17001</name>
</gene>
<dbReference type="InterPro" id="IPR036291">
    <property type="entry name" value="NAD(P)-bd_dom_sf"/>
</dbReference>
<reference evidence="1 2" key="1">
    <citation type="submission" date="2020-02" db="EMBL/GenBank/DDBJ databases">
        <authorList>
            <person name="Ferguson B K."/>
        </authorList>
    </citation>
    <scope>NUCLEOTIDE SEQUENCE [LARGE SCALE GENOMIC DNA]</scope>
</reference>
<dbReference type="GO" id="GO:0005811">
    <property type="term" value="C:lipid droplet"/>
    <property type="evidence" value="ECO:0007669"/>
    <property type="project" value="TreeGrafter"/>
</dbReference>
<proteinExistence type="predicted"/>
<dbReference type="Gene3D" id="3.40.50.720">
    <property type="entry name" value="NAD(P)-binding Rossmann-like Domain"/>
    <property type="match status" value="1"/>
</dbReference>
<keyword evidence="2" id="KW-1185">Reference proteome</keyword>
<organism evidence="1 2">
    <name type="scientific">Nesidiocoris tenuis</name>
    <dbReference type="NCBI Taxonomy" id="355587"/>
    <lineage>
        <taxon>Eukaryota</taxon>
        <taxon>Metazoa</taxon>
        <taxon>Ecdysozoa</taxon>
        <taxon>Arthropoda</taxon>
        <taxon>Hexapoda</taxon>
        <taxon>Insecta</taxon>
        <taxon>Pterygota</taxon>
        <taxon>Neoptera</taxon>
        <taxon>Paraneoptera</taxon>
        <taxon>Hemiptera</taxon>
        <taxon>Heteroptera</taxon>
        <taxon>Panheteroptera</taxon>
        <taxon>Cimicomorpha</taxon>
        <taxon>Miridae</taxon>
        <taxon>Dicyphina</taxon>
        <taxon>Nesidiocoris</taxon>
    </lineage>
</organism>
<feature type="non-terminal residue" evidence="1">
    <location>
        <position position="121"/>
    </location>
</feature>
<dbReference type="GO" id="GO:0016616">
    <property type="term" value="F:oxidoreductase activity, acting on the CH-OH group of donors, NAD or NADP as acceptor"/>
    <property type="evidence" value="ECO:0007669"/>
    <property type="project" value="TreeGrafter"/>
</dbReference>
<evidence type="ECO:0000313" key="2">
    <source>
        <dbReference type="Proteomes" id="UP000479000"/>
    </source>
</evidence>
<dbReference type="PANTHER" id="PTHR24322:SF748">
    <property type="entry name" value="FI23927P1-RELATED"/>
    <property type="match status" value="1"/>
</dbReference>
<dbReference type="InterPro" id="IPR002347">
    <property type="entry name" value="SDR_fam"/>
</dbReference>
<protein>
    <submittedName>
        <fullName evidence="1">Uncharacterized protein</fullName>
    </submittedName>
</protein>
<dbReference type="AlphaFoldDB" id="A0A6H5H465"/>
<name>A0A6H5H465_9HEMI</name>
<evidence type="ECO:0000313" key="1">
    <source>
        <dbReference type="EMBL" id="CAB0012237.1"/>
    </source>
</evidence>
<dbReference type="Pfam" id="PF00106">
    <property type="entry name" value="adh_short"/>
    <property type="match status" value="1"/>
</dbReference>
<dbReference type="PANTHER" id="PTHR24322">
    <property type="entry name" value="PKSB"/>
    <property type="match status" value="1"/>
</dbReference>
<sequence length="121" mass="13529">MVSELEPVDILINNAGIVSGSSILEVTDQQIQTMFDVNVMSHFWKSICTPGSLIVSAIDCIDRYSHRFYRNFGLSIISKVPAIEFLTIDRIEAGSRLPPVKSGGTFSTLGSTRWRRRTARH</sequence>